<dbReference type="Proteomes" id="UP001142489">
    <property type="component" value="Unassembled WGS sequence"/>
</dbReference>
<proteinExistence type="predicted"/>
<protein>
    <submittedName>
        <fullName evidence="1">Uncharacterized protein</fullName>
    </submittedName>
</protein>
<dbReference type="EMBL" id="JAPFRF010000008">
    <property type="protein sequence ID" value="KAJ7324561.1"/>
    <property type="molecule type" value="Genomic_DNA"/>
</dbReference>
<comment type="caution">
    <text evidence="1">The sequence shown here is derived from an EMBL/GenBank/DDBJ whole genome shotgun (WGS) entry which is preliminary data.</text>
</comment>
<name>A0A9Q0XQK3_9SAUR</name>
<sequence length="101" mass="11361">MAAVMAGDQYFQGPDLLRNASYNCCIYDMARGFPEYKRSYFANLIFTIKFVPGLNNSIANGLSHLQDDRFRQPAPGVNTGYLYGEPWSLGERMPSRESLAP</sequence>
<evidence type="ECO:0000313" key="1">
    <source>
        <dbReference type="EMBL" id="KAJ7324561.1"/>
    </source>
</evidence>
<reference evidence="1" key="1">
    <citation type="journal article" date="2023" name="DNA Res.">
        <title>Chromosome-level genome assembly of Phrynocephalus forsythii using third-generation DNA sequencing and Hi-C analysis.</title>
        <authorList>
            <person name="Qi Y."/>
            <person name="Zhao W."/>
            <person name="Zhao Y."/>
            <person name="Niu C."/>
            <person name="Cao S."/>
            <person name="Zhang Y."/>
        </authorList>
    </citation>
    <scope>NUCLEOTIDE SEQUENCE</scope>
    <source>
        <tissue evidence="1">Muscle</tissue>
    </source>
</reference>
<evidence type="ECO:0000313" key="2">
    <source>
        <dbReference type="Proteomes" id="UP001142489"/>
    </source>
</evidence>
<organism evidence="1 2">
    <name type="scientific">Phrynocephalus forsythii</name>
    <dbReference type="NCBI Taxonomy" id="171643"/>
    <lineage>
        <taxon>Eukaryota</taxon>
        <taxon>Metazoa</taxon>
        <taxon>Chordata</taxon>
        <taxon>Craniata</taxon>
        <taxon>Vertebrata</taxon>
        <taxon>Euteleostomi</taxon>
        <taxon>Lepidosauria</taxon>
        <taxon>Squamata</taxon>
        <taxon>Bifurcata</taxon>
        <taxon>Unidentata</taxon>
        <taxon>Episquamata</taxon>
        <taxon>Toxicofera</taxon>
        <taxon>Iguania</taxon>
        <taxon>Acrodonta</taxon>
        <taxon>Agamidae</taxon>
        <taxon>Agaminae</taxon>
        <taxon>Phrynocephalus</taxon>
    </lineage>
</organism>
<gene>
    <name evidence="1" type="ORF">JRQ81_017581</name>
</gene>
<dbReference type="AlphaFoldDB" id="A0A9Q0XQK3"/>
<keyword evidence="2" id="KW-1185">Reference proteome</keyword>
<accession>A0A9Q0XQK3</accession>